<reference evidence="2" key="1">
    <citation type="submission" date="2021-06" db="EMBL/GenBank/DDBJ databases">
        <authorList>
            <person name="Kallberg Y."/>
            <person name="Tangrot J."/>
            <person name="Rosling A."/>
        </authorList>
    </citation>
    <scope>NUCLEOTIDE SEQUENCE</scope>
    <source>
        <strain evidence="2">BR232B</strain>
    </source>
</reference>
<accession>A0A9N9FWP2</accession>
<organism evidence="2 3">
    <name type="scientific">Paraglomus brasilianum</name>
    <dbReference type="NCBI Taxonomy" id="144538"/>
    <lineage>
        <taxon>Eukaryota</taxon>
        <taxon>Fungi</taxon>
        <taxon>Fungi incertae sedis</taxon>
        <taxon>Mucoromycota</taxon>
        <taxon>Glomeromycotina</taxon>
        <taxon>Glomeromycetes</taxon>
        <taxon>Paraglomerales</taxon>
        <taxon>Paraglomeraceae</taxon>
        <taxon>Paraglomus</taxon>
    </lineage>
</organism>
<keyword evidence="1" id="KW-0812">Transmembrane</keyword>
<feature type="non-terminal residue" evidence="2">
    <location>
        <position position="1"/>
    </location>
</feature>
<dbReference type="AlphaFoldDB" id="A0A9N9FWP2"/>
<protein>
    <submittedName>
        <fullName evidence="2">9824_t:CDS:1</fullName>
    </submittedName>
</protein>
<feature type="transmembrane region" description="Helical" evidence="1">
    <location>
        <begin position="20"/>
        <end position="37"/>
    </location>
</feature>
<sequence>RKSGIIVVFSVKSEREKKEWTSGLLAFKIGFYFIFITNKLRAEFLDKVTEMRLVDSMCLVETLRTEKEVWSWVKKCLRSDLDIRFISASPLINIAQGLKDIHNKELVHRDFHPGNILNSDIHSFITDLGLLAYEVLSGLPPYVTYDEKEKCYKELAHDHSLAEKICQGLRPQFEVKIPQLLKNLIERCEVNSQNNTEFFQQFKDKEEFLNNLTSLDYKTHPSALYTSRRLDFKSLPESQNSKEINEIFYSSDSKQINLEIPVDLDQLNLNEENQQPETQVQIQAPNK</sequence>
<dbReference type="Gene3D" id="1.10.510.10">
    <property type="entry name" value="Transferase(Phosphotransferase) domain 1"/>
    <property type="match status" value="1"/>
</dbReference>
<dbReference type="SUPFAM" id="SSF56112">
    <property type="entry name" value="Protein kinase-like (PK-like)"/>
    <property type="match status" value="1"/>
</dbReference>
<evidence type="ECO:0000256" key="1">
    <source>
        <dbReference type="SAM" id="Phobius"/>
    </source>
</evidence>
<keyword evidence="1" id="KW-1133">Transmembrane helix</keyword>
<dbReference type="Proteomes" id="UP000789739">
    <property type="component" value="Unassembled WGS sequence"/>
</dbReference>
<dbReference type="EMBL" id="CAJVPI010000743">
    <property type="protein sequence ID" value="CAG8567995.1"/>
    <property type="molecule type" value="Genomic_DNA"/>
</dbReference>
<keyword evidence="3" id="KW-1185">Reference proteome</keyword>
<name>A0A9N9FWP2_9GLOM</name>
<evidence type="ECO:0000313" key="2">
    <source>
        <dbReference type="EMBL" id="CAG8567995.1"/>
    </source>
</evidence>
<comment type="caution">
    <text evidence="2">The sequence shown here is derived from an EMBL/GenBank/DDBJ whole genome shotgun (WGS) entry which is preliminary data.</text>
</comment>
<proteinExistence type="predicted"/>
<keyword evidence="1" id="KW-0472">Membrane</keyword>
<dbReference type="InterPro" id="IPR011009">
    <property type="entry name" value="Kinase-like_dom_sf"/>
</dbReference>
<evidence type="ECO:0000313" key="3">
    <source>
        <dbReference type="Proteomes" id="UP000789739"/>
    </source>
</evidence>
<gene>
    <name evidence="2" type="ORF">PBRASI_LOCUS5946</name>
</gene>
<dbReference type="OrthoDB" id="2313242at2759"/>